<gene>
    <name evidence="2" type="ORF">EVAR_48431_1</name>
</gene>
<evidence type="ECO:0000313" key="3">
    <source>
        <dbReference type="Proteomes" id="UP000299102"/>
    </source>
</evidence>
<organism evidence="2 3">
    <name type="scientific">Eumeta variegata</name>
    <name type="common">Bagworm moth</name>
    <name type="synonym">Eumeta japonica</name>
    <dbReference type="NCBI Taxonomy" id="151549"/>
    <lineage>
        <taxon>Eukaryota</taxon>
        <taxon>Metazoa</taxon>
        <taxon>Ecdysozoa</taxon>
        <taxon>Arthropoda</taxon>
        <taxon>Hexapoda</taxon>
        <taxon>Insecta</taxon>
        <taxon>Pterygota</taxon>
        <taxon>Neoptera</taxon>
        <taxon>Endopterygota</taxon>
        <taxon>Lepidoptera</taxon>
        <taxon>Glossata</taxon>
        <taxon>Ditrysia</taxon>
        <taxon>Tineoidea</taxon>
        <taxon>Psychidae</taxon>
        <taxon>Oiketicinae</taxon>
        <taxon>Eumeta</taxon>
    </lineage>
</organism>
<name>A0A4C1XQF6_EUMVA</name>
<protein>
    <submittedName>
        <fullName evidence="2">Uncharacterized protein</fullName>
    </submittedName>
</protein>
<dbReference type="Proteomes" id="UP000299102">
    <property type="component" value="Unassembled WGS sequence"/>
</dbReference>
<dbReference type="EMBL" id="BGZK01000937">
    <property type="protein sequence ID" value="GBP65728.1"/>
    <property type="molecule type" value="Genomic_DNA"/>
</dbReference>
<reference evidence="2 3" key="1">
    <citation type="journal article" date="2019" name="Commun. Biol.">
        <title>The bagworm genome reveals a unique fibroin gene that provides high tensile strength.</title>
        <authorList>
            <person name="Kono N."/>
            <person name="Nakamura H."/>
            <person name="Ohtoshi R."/>
            <person name="Tomita M."/>
            <person name="Numata K."/>
            <person name="Arakawa K."/>
        </authorList>
    </citation>
    <scope>NUCLEOTIDE SEQUENCE [LARGE SCALE GENOMIC DNA]</scope>
</reference>
<sequence length="113" mass="13079">MNYEIMYMKPFSLWNIRRRTPIDWARSLRKRSRRRDSQRQTNKSIPLRANRRHPRRHKASARRRARSRGPRAERAGGGLPAVNYLNLNGFRTAGAAAGATSRIVLKVLSALEK</sequence>
<comment type="caution">
    <text evidence="2">The sequence shown here is derived from an EMBL/GenBank/DDBJ whole genome shotgun (WGS) entry which is preliminary data.</text>
</comment>
<dbReference type="AlphaFoldDB" id="A0A4C1XQF6"/>
<proteinExistence type="predicted"/>
<feature type="compositionally biased region" description="Basic residues" evidence="1">
    <location>
        <begin position="49"/>
        <end position="69"/>
    </location>
</feature>
<feature type="region of interest" description="Disordered" evidence="1">
    <location>
        <begin position="28"/>
        <end position="79"/>
    </location>
</feature>
<evidence type="ECO:0000256" key="1">
    <source>
        <dbReference type="SAM" id="MobiDB-lite"/>
    </source>
</evidence>
<accession>A0A4C1XQF6</accession>
<evidence type="ECO:0000313" key="2">
    <source>
        <dbReference type="EMBL" id="GBP65728.1"/>
    </source>
</evidence>
<keyword evidence="3" id="KW-1185">Reference proteome</keyword>